<dbReference type="Proteomes" id="UP000030428">
    <property type="component" value="Unassembled WGS sequence"/>
</dbReference>
<sequence>MWFETLTGFREESPEQVRENMSVDGELLKSHINGKEFICGLLETPSLAELQDRVAHGHSGKISVREVIAGVQELHTEESNAGSLFQVASQFNLLEMTSPNVTPEQGIDGYQYDWTQGPACAIAAGAGTIYRNYFASVNGKIGQSFNNQIDCLSDIGTVLGNKDNRLWTMKNGYALASKQGLMEINNRIKSSSESEIENLRKLLRIGIQWNTQVTISDSKHTISQAYCSALPVAYSQHSIKHWSAFAKIVLEASYEATICAGILNYLMSGNNKLYLTLIGGGAFGNDKNWIINAIKRSLHLYKHFDLDVVIVSHGYSNSQVQELIHQF</sequence>
<evidence type="ECO:0000313" key="1">
    <source>
        <dbReference type="EMBL" id="KHD08656.1"/>
    </source>
</evidence>
<dbReference type="AlphaFoldDB" id="A0A0A6RXN9"/>
<gene>
    <name evidence="1" type="ORF">PN36_10435</name>
</gene>
<dbReference type="EMBL" id="JSZA02000032">
    <property type="protein sequence ID" value="KHD08656.1"/>
    <property type="molecule type" value="Genomic_DNA"/>
</dbReference>
<organism evidence="1 2">
    <name type="scientific">Candidatus Thiomargarita nelsonii</name>
    <dbReference type="NCBI Taxonomy" id="1003181"/>
    <lineage>
        <taxon>Bacteria</taxon>
        <taxon>Pseudomonadati</taxon>
        <taxon>Pseudomonadota</taxon>
        <taxon>Gammaproteobacteria</taxon>
        <taxon>Thiotrichales</taxon>
        <taxon>Thiotrichaceae</taxon>
        <taxon>Thiomargarita</taxon>
    </lineage>
</organism>
<reference evidence="1 2" key="1">
    <citation type="journal article" date="2016" name="Front. Microbiol.">
        <title>Single-Cell (Meta-)Genomics of a Dimorphic Candidatus Thiomargarita nelsonii Reveals Genomic Plasticity.</title>
        <authorList>
            <person name="Flood B.E."/>
            <person name="Fliss P."/>
            <person name="Jones D.S."/>
            <person name="Dick G.J."/>
            <person name="Jain S."/>
            <person name="Kaster A.K."/>
            <person name="Winkel M."/>
            <person name="Mussmann M."/>
            <person name="Bailey J."/>
        </authorList>
    </citation>
    <scope>NUCLEOTIDE SEQUENCE [LARGE SCALE GENOMIC DNA]</scope>
    <source>
        <strain evidence="1">Hydrate Ridge</strain>
    </source>
</reference>
<proteinExistence type="predicted"/>
<dbReference type="PANTHER" id="PTHR35609">
    <property type="entry name" value="MACRO DOMAIN-CONTAINING PROTEIN"/>
    <property type="match status" value="1"/>
</dbReference>
<name>A0A0A6RXN9_9GAMM</name>
<comment type="caution">
    <text evidence="1">The sequence shown here is derived from an EMBL/GenBank/DDBJ whole genome shotgun (WGS) entry which is preliminary data.</text>
</comment>
<accession>A0A0A6RXN9</accession>
<dbReference type="PANTHER" id="PTHR35609:SF1">
    <property type="entry name" value="MACRO DOMAIN-CONTAINING PROTEIN"/>
    <property type="match status" value="1"/>
</dbReference>
<keyword evidence="2" id="KW-1185">Reference proteome</keyword>
<evidence type="ECO:0000313" key="2">
    <source>
        <dbReference type="Proteomes" id="UP000030428"/>
    </source>
</evidence>
<protein>
    <submittedName>
        <fullName evidence="1">Uncharacterized protein</fullName>
    </submittedName>
</protein>